<dbReference type="Proteomes" id="UP000314294">
    <property type="component" value="Unassembled WGS sequence"/>
</dbReference>
<comment type="caution">
    <text evidence="2">The sequence shown here is derived from an EMBL/GenBank/DDBJ whole genome shotgun (WGS) entry which is preliminary data.</text>
</comment>
<evidence type="ECO:0000313" key="2">
    <source>
        <dbReference type="EMBL" id="TNN55950.1"/>
    </source>
</evidence>
<sequence>MAKPGDVNTIRLSTAQEVGVDSRLRTSQTVPERHSQLGSSSAPNNKLEPFGRSTRPRFTENGEWVCALLRGIPVFCARRRHALCWQDPKKHGLAAAAFKCSSGGSSAAPAASDTPD</sequence>
<dbReference type="EMBL" id="SRLO01000441">
    <property type="protein sequence ID" value="TNN55950.1"/>
    <property type="molecule type" value="Genomic_DNA"/>
</dbReference>
<gene>
    <name evidence="2" type="ORF">EYF80_033837</name>
</gene>
<keyword evidence="3" id="KW-1185">Reference proteome</keyword>
<reference evidence="2 3" key="1">
    <citation type="submission" date="2019-03" db="EMBL/GenBank/DDBJ databases">
        <title>First draft genome of Liparis tanakae, snailfish: a comprehensive survey of snailfish specific genes.</title>
        <authorList>
            <person name="Kim W."/>
            <person name="Song I."/>
            <person name="Jeong J.-H."/>
            <person name="Kim D."/>
            <person name="Kim S."/>
            <person name="Ryu S."/>
            <person name="Song J.Y."/>
            <person name="Lee S.K."/>
        </authorList>
    </citation>
    <scope>NUCLEOTIDE SEQUENCE [LARGE SCALE GENOMIC DNA]</scope>
    <source>
        <tissue evidence="2">Muscle</tissue>
    </source>
</reference>
<evidence type="ECO:0000313" key="3">
    <source>
        <dbReference type="Proteomes" id="UP000314294"/>
    </source>
</evidence>
<evidence type="ECO:0000256" key="1">
    <source>
        <dbReference type="SAM" id="MobiDB-lite"/>
    </source>
</evidence>
<organism evidence="2 3">
    <name type="scientific">Liparis tanakae</name>
    <name type="common">Tanaka's snailfish</name>
    <dbReference type="NCBI Taxonomy" id="230148"/>
    <lineage>
        <taxon>Eukaryota</taxon>
        <taxon>Metazoa</taxon>
        <taxon>Chordata</taxon>
        <taxon>Craniata</taxon>
        <taxon>Vertebrata</taxon>
        <taxon>Euteleostomi</taxon>
        <taxon>Actinopterygii</taxon>
        <taxon>Neopterygii</taxon>
        <taxon>Teleostei</taxon>
        <taxon>Neoteleostei</taxon>
        <taxon>Acanthomorphata</taxon>
        <taxon>Eupercaria</taxon>
        <taxon>Perciformes</taxon>
        <taxon>Cottioidei</taxon>
        <taxon>Cottales</taxon>
        <taxon>Liparidae</taxon>
        <taxon>Liparis</taxon>
    </lineage>
</organism>
<protein>
    <submittedName>
        <fullName evidence="2">Uncharacterized protein</fullName>
    </submittedName>
</protein>
<accession>A0A4Z2GRR7</accession>
<name>A0A4Z2GRR7_9TELE</name>
<feature type="compositionally biased region" description="Polar residues" evidence="1">
    <location>
        <begin position="25"/>
        <end position="44"/>
    </location>
</feature>
<dbReference type="AlphaFoldDB" id="A0A4Z2GRR7"/>
<proteinExistence type="predicted"/>
<feature type="region of interest" description="Disordered" evidence="1">
    <location>
        <begin position="18"/>
        <end position="54"/>
    </location>
</feature>